<comment type="catalytic activity">
    <reaction evidence="12">
        <text>a tRNA with a 3' CCA end + 2 CTP + ATP = a tRNA with a 3' CCACCA end + 3 diphosphate</text>
        <dbReference type="Rhea" id="RHEA:76235"/>
        <dbReference type="Rhea" id="RHEA-COMP:10468"/>
        <dbReference type="Rhea" id="RHEA-COMP:18655"/>
        <dbReference type="ChEBI" id="CHEBI:30616"/>
        <dbReference type="ChEBI" id="CHEBI:33019"/>
        <dbReference type="ChEBI" id="CHEBI:37563"/>
        <dbReference type="ChEBI" id="CHEBI:83071"/>
        <dbReference type="ChEBI" id="CHEBI:195187"/>
    </reaction>
</comment>
<dbReference type="PANTHER" id="PTHR47545">
    <property type="entry name" value="MULTIFUNCTIONAL CCA PROTEIN"/>
    <property type="match status" value="1"/>
</dbReference>
<feature type="binding site" evidence="12">
    <location>
        <position position="137"/>
    </location>
    <ligand>
        <name>CTP</name>
        <dbReference type="ChEBI" id="CHEBI:37563"/>
    </ligand>
</feature>
<evidence type="ECO:0000256" key="10">
    <source>
        <dbReference type="ARBA" id="ARBA00022842"/>
    </source>
</evidence>
<comment type="similarity">
    <text evidence="12">Belongs to the tRNA nucleotidyltransferase/poly(A) polymerase family. Bacterial CCA-adding enzyme type 1 subfamily.</text>
</comment>
<feature type="binding site" evidence="12">
    <location>
        <position position="140"/>
    </location>
    <ligand>
        <name>CTP</name>
        <dbReference type="ChEBI" id="CHEBI:37563"/>
    </ligand>
</feature>
<evidence type="ECO:0000256" key="7">
    <source>
        <dbReference type="ARBA" id="ARBA00022800"/>
    </source>
</evidence>
<dbReference type="InterPro" id="IPR050124">
    <property type="entry name" value="tRNA_CCA-adding_enzyme"/>
</dbReference>
<dbReference type="Pfam" id="PF01743">
    <property type="entry name" value="PolyA_pol"/>
    <property type="match status" value="1"/>
</dbReference>
<feature type="binding site" evidence="12">
    <location>
        <position position="23"/>
    </location>
    <ligand>
        <name>Mg(2+)</name>
        <dbReference type="ChEBI" id="CHEBI:18420"/>
    </ligand>
</feature>
<dbReference type="GO" id="GO:0000287">
    <property type="term" value="F:magnesium ion binding"/>
    <property type="evidence" value="ECO:0007669"/>
    <property type="project" value="UniProtKB-UniRule"/>
</dbReference>
<dbReference type="EC" id="3.1.3.-" evidence="12"/>
<dbReference type="GO" id="GO:0000049">
    <property type="term" value="F:tRNA binding"/>
    <property type="evidence" value="ECO:0007669"/>
    <property type="project" value="UniProtKB-UniRule"/>
</dbReference>
<feature type="binding site" evidence="12">
    <location>
        <position position="140"/>
    </location>
    <ligand>
        <name>ATP</name>
        <dbReference type="ChEBI" id="CHEBI:30616"/>
    </ligand>
</feature>
<evidence type="ECO:0000256" key="5">
    <source>
        <dbReference type="ARBA" id="ARBA00022723"/>
    </source>
</evidence>
<comment type="cofactor">
    <cofactor evidence="12">
        <name>Ni(2+)</name>
        <dbReference type="ChEBI" id="CHEBI:49786"/>
    </cofactor>
    <text evidence="12">Nickel for phosphatase activity.</text>
</comment>
<dbReference type="Pfam" id="PF01966">
    <property type="entry name" value="HD"/>
    <property type="match status" value="1"/>
</dbReference>
<feature type="binding site" evidence="12">
    <location>
        <position position="11"/>
    </location>
    <ligand>
        <name>CTP</name>
        <dbReference type="ChEBI" id="CHEBI:37563"/>
    </ligand>
</feature>
<dbReference type="PIRSF" id="PIRSF000813">
    <property type="entry name" value="CCA_bact"/>
    <property type="match status" value="1"/>
</dbReference>
<dbReference type="Pfam" id="PF12627">
    <property type="entry name" value="PolyA_pol_RNAbd"/>
    <property type="match status" value="1"/>
</dbReference>
<comment type="cofactor">
    <cofactor evidence="12">
        <name>Mg(2+)</name>
        <dbReference type="ChEBI" id="CHEBI:18420"/>
    </cofactor>
    <text evidence="12">Magnesium is required for nucleotidyltransferase activity.</text>
</comment>
<keyword evidence="1 12" id="KW-0533">Nickel</keyword>
<dbReference type="AlphaFoldDB" id="A0A2A5SZF4"/>
<feature type="binding site" evidence="12">
    <location>
        <position position="8"/>
    </location>
    <ligand>
        <name>CTP</name>
        <dbReference type="ChEBI" id="CHEBI:37563"/>
    </ligand>
</feature>
<keyword evidence="7 12" id="KW-0692">RNA repair</keyword>
<keyword evidence="11 12" id="KW-0694">RNA-binding</keyword>
<evidence type="ECO:0000259" key="13">
    <source>
        <dbReference type="PROSITE" id="PS51831"/>
    </source>
</evidence>
<dbReference type="InterPro" id="IPR003607">
    <property type="entry name" value="HD/PDEase_dom"/>
</dbReference>
<dbReference type="InterPro" id="IPR012006">
    <property type="entry name" value="CCA_bact"/>
</dbReference>
<organism evidence="14 15">
    <name type="scientific">Candidatus Enterovibrio escicola</name>
    <dbReference type="NCBI Taxonomy" id="1927127"/>
    <lineage>
        <taxon>Bacteria</taxon>
        <taxon>Pseudomonadati</taxon>
        <taxon>Pseudomonadota</taxon>
        <taxon>Gammaproteobacteria</taxon>
        <taxon>Vibrionales</taxon>
        <taxon>Vibrionaceae</taxon>
        <taxon>Enterovibrio</taxon>
    </lineage>
</organism>
<dbReference type="InterPro" id="IPR032828">
    <property type="entry name" value="PolyA_RNA-bd"/>
</dbReference>
<dbReference type="CDD" id="cd00077">
    <property type="entry name" value="HDc"/>
    <property type="match status" value="1"/>
</dbReference>
<dbReference type="SUPFAM" id="SSF81891">
    <property type="entry name" value="Poly A polymerase C-terminal region-like"/>
    <property type="match status" value="1"/>
</dbReference>
<proteinExistence type="inferred from homology"/>
<comment type="domain">
    <text evidence="12">Comprises two domains: an N-terminal domain containing the nucleotidyltransferase activity and a C-terminal HD domain associated with both phosphodiesterase and phosphatase activities.</text>
</comment>
<dbReference type="GO" id="GO:0004112">
    <property type="term" value="F:cyclic-nucleotide phosphodiesterase activity"/>
    <property type="evidence" value="ECO:0007669"/>
    <property type="project" value="UniProtKB-UniRule"/>
</dbReference>
<evidence type="ECO:0000256" key="4">
    <source>
        <dbReference type="ARBA" id="ARBA00022695"/>
    </source>
</evidence>
<dbReference type="InterPro" id="IPR043519">
    <property type="entry name" value="NT_sf"/>
</dbReference>
<dbReference type="EC" id="2.7.7.72" evidence="12"/>
<evidence type="ECO:0000256" key="11">
    <source>
        <dbReference type="ARBA" id="ARBA00022884"/>
    </source>
</evidence>
<name>A0A2A5SZF4_9GAMM</name>
<feature type="binding site" evidence="12">
    <location>
        <position position="21"/>
    </location>
    <ligand>
        <name>Mg(2+)</name>
        <dbReference type="ChEBI" id="CHEBI:18420"/>
    </ligand>
</feature>
<dbReference type="GO" id="GO:0004810">
    <property type="term" value="F:CCA tRNA nucleotidyltransferase activity"/>
    <property type="evidence" value="ECO:0007669"/>
    <property type="project" value="UniProtKB-UniRule"/>
</dbReference>
<keyword evidence="8 12" id="KW-0378">Hydrolase</keyword>
<evidence type="ECO:0000256" key="1">
    <source>
        <dbReference type="ARBA" id="ARBA00022596"/>
    </source>
</evidence>
<reference evidence="15" key="1">
    <citation type="submission" date="2017-04" db="EMBL/GenBank/DDBJ databases">
        <title>Genome evolution of the luminous symbionts of deep sea anglerfish.</title>
        <authorList>
            <person name="Hendry T.A."/>
        </authorList>
    </citation>
    <scope>NUCLEOTIDE SEQUENCE [LARGE SCALE GENOMIC DNA]</scope>
</reference>
<dbReference type="GO" id="GO:0042245">
    <property type="term" value="P:RNA repair"/>
    <property type="evidence" value="ECO:0007669"/>
    <property type="project" value="UniProtKB-KW"/>
</dbReference>
<dbReference type="InterPro" id="IPR002646">
    <property type="entry name" value="PolA_pol_head_dom"/>
</dbReference>
<dbReference type="RefSeq" id="WP_097357343.1">
    <property type="nucleotide sequence ID" value="NZ_CAWNJE010000016.1"/>
</dbReference>
<dbReference type="Gene3D" id="3.30.460.10">
    <property type="entry name" value="Beta Polymerase, domain 2"/>
    <property type="match status" value="1"/>
</dbReference>
<dbReference type="GO" id="GO:0001680">
    <property type="term" value="P:tRNA 3'-terminal CCA addition"/>
    <property type="evidence" value="ECO:0007669"/>
    <property type="project" value="UniProtKB-UniRule"/>
</dbReference>
<protein>
    <recommendedName>
        <fullName evidence="12">Multifunctional CCA protein</fullName>
    </recommendedName>
    <domain>
        <recommendedName>
            <fullName evidence="12">CCA-adding enzyme</fullName>
            <ecNumber evidence="12">2.7.7.72</ecNumber>
        </recommendedName>
        <alternativeName>
            <fullName evidence="12">CCA tRNA nucleotidyltransferase</fullName>
        </alternativeName>
        <alternativeName>
            <fullName evidence="12">tRNA CCA-pyrophosphorylase</fullName>
        </alternativeName>
        <alternativeName>
            <fullName evidence="12">tRNA adenylyl-/cytidylyl-transferase</fullName>
        </alternativeName>
        <alternativeName>
            <fullName evidence="12">tRNA nucleotidyltransferase</fullName>
        </alternativeName>
        <alternativeName>
            <fullName evidence="12">tRNA-NT</fullName>
        </alternativeName>
    </domain>
    <domain>
        <recommendedName>
            <fullName evidence="12">2'-nucleotidase</fullName>
            <ecNumber evidence="12">3.1.3.-</ecNumber>
        </recommendedName>
    </domain>
    <domain>
        <recommendedName>
            <fullName evidence="12">2',3'-cyclic phosphodiesterase</fullName>
            <ecNumber evidence="12">3.1.4.-</ecNumber>
        </recommendedName>
    </domain>
    <domain>
        <recommendedName>
            <fullName evidence="12">Phosphatase</fullName>
        </recommendedName>
    </domain>
</protein>
<dbReference type="InterPro" id="IPR006674">
    <property type="entry name" value="HD_domain"/>
</dbReference>
<feature type="binding site" evidence="12">
    <location>
        <position position="137"/>
    </location>
    <ligand>
        <name>ATP</name>
        <dbReference type="ChEBI" id="CHEBI:30616"/>
    </ligand>
</feature>
<keyword evidence="15" id="KW-1185">Reference proteome</keyword>
<evidence type="ECO:0000313" key="15">
    <source>
        <dbReference type="Proteomes" id="UP000219020"/>
    </source>
</evidence>
<dbReference type="GO" id="GO:0016791">
    <property type="term" value="F:phosphatase activity"/>
    <property type="evidence" value="ECO:0007669"/>
    <property type="project" value="UniProtKB-UniRule"/>
</dbReference>
<dbReference type="GO" id="GO:0005524">
    <property type="term" value="F:ATP binding"/>
    <property type="evidence" value="ECO:0007669"/>
    <property type="project" value="UniProtKB-UniRule"/>
</dbReference>
<dbReference type="SUPFAM" id="SSF81301">
    <property type="entry name" value="Nucleotidyltransferase"/>
    <property type="match status" value="1"/>
</dbReference>
<keyword evidence="6 12" id="KW-0547">Nucleotide-binding</keyword>
<gene>
    <name evidence="12" type="primary">cca</name>
    <name evidence="14" type="ORF">BTN49_3164</name>
</gene>
<accession>A0A2A5SZF4</accession>
<feature type="binding site" evidence="12">
    <location>
        <position position="91"/>
    </location>
    <ligand>
        <name>ATP</name>
        <dbReference type="ChEBI" id="CHEBI:30616"/>
    </ligand>
</feature>
<feature type="binding site" evidence="12">
    <location>
        <position position="91"/>
    </location>
    <ligand>
        <name>CTP</name>
        <dbReference type="ChEBI" id="CHEBI:37563"/>
    </ligand>
</feature>
<feature type="binding site" evidence="12">
    <location>
        <position position="8"/>
    </location>
    <ligand>
        <name>ATP</name>
        <dbReference type="ChEBI" id="CHEBI:30616"/>
    </ligand>
</feature>
<evidence type="ECO:0000256" key="8">
    <source>
        <dbReference type="ARBA" id="ARBA00022801"/>
    </source>
</evidence>
<dbReference type="EMBL" id="NBYY01000036">
    <property type="protein sequence ID" value="PCS21276.1"/>
    <property type="molecule type" value="Genomic_DNA"/>
</dbReference>
<evidence type="ECO:0000256" key="12">
    <source>
        <dbReference type="HAMAP-Rule" id="MF_01261"/>
    </source>
</evidence>
<dbReference type="GO" id="GO:0160016">
    <property type="term" value="F:CCACCA tRNA nucleotidyltransferase activity"/>
    <property type="evidence" value="ECO:0007669"/>
    <property type="project" value="RHEA"/>
</dbReference>
<keyword evidence="12" id="KW-0511">Multifunctional enzyme</keyword>
<dbReference type="PROSITE" id="PS51831">
    <property type="entry name" value="HD"/>
    <property type="match status" value="1"/>
</dbReference>
<sequence length="414" mass="47089">MNTFLVGGAIRDQLLGLDIKDKDWVVVGANIDTLVSEGYQQVRADFPVFLHPKTHEEYALARTDRKSSQGYTGFICHFTPDVTLEEDLQRRDLTINAMAQAEDGSLIDPYDGKIDLENRLLRHVSPAFVEDPLRVFRVARFAARFHGLGFRVVDETMILMKTIVDSGELDTLTPERVWIEWKKSLSTEYPDIFLSVLRECGALAVVLPEIDTLFGVFKPEWCSLGIDTGIHTLMVARRATCLTDNTCIRFAVQLHDIGKTLTQKKEEYPRHKQHVMQGARLIKGICKRLHVPNIYRDAALLIRVEHLNIHNAGELKASTFIDIFNRNDFWRKPERVGQLVLASQVIYQGSIGCRTHPYLQAQWLQGVFDAAITVDVKSIVATGLKGQAIRDELTRQRINKIAKYLENVHIHGEY</sequence>
<evidence type="ECO:0000256" key="3">
    <source>
        <dbReference type="ARBA" id="ARBA00022694"/>
    </source>
</evidence>
<feature type="binding site" evidence="12">
    <location>
        <position position="11"/>
    </location>
    <ligand>
        <name>ATP</name>
        <dbReference type="ChEBI" id="CHEBI:30616"/>
    </ligand>
</feature>
<dbReference type="HAMAP" id="MF_01262">
    <property type="entry name" value="CCA_bact_type2"/>
    <property type="match status" value="1"/>
</dbReference>
<keyword evidence="9 12" id="KW-0067">ATP-binding</keyword>
<feature type="domain" description="HD" evidence="13">
    <location>
        <begin position="228"/>
        <end position="330"/>
    </location>
</feature>
<evidence type="ECO:0000313" key="14">
    <source>
        <dbReference type="EMBL" id="PCS21276.1"/>
    </source>
</evidence>
<evidence type="ECO:0000256" key="6">
    <source>
        <dbReference type="ARBA" id="ARBA00022741"/>
    </source>
</evidence>
<dbReference type="NCBIfam" id="NF008137">
    <property type="entry name" value="PRK10885.1"/>
    <property type="match status" value="1"/>
</dbReference>
<evidence type="ECO:0000256" key="2">
    <source>
        <dbReference type="ARBA" id="ARBA00022679"/>
    </source>
</evidence>
<comment type="function">
    <text evidence="12">Catalyzes the addition and repair of the essential 3'-terminal CCA sequence in tRNAs without using a nucleic acid template. Adds these three nucleotides in the order of C, C, and A to the tRNA nucleotide-73, using CTP and ATP as substrates and producing inorganic pyrophosphate. tRNA 3'-terminal CCA addition is required both for tRNA processing and repair. Also involved in tRNA surveillance by mediating tandem CCA addition to generate a CCACCA at the 3' terminus of unstable tRNAs. While stable tRNAs receive only 3'-terminal CCA, unstable tRNAs are marked with CCACCA and rapidly degraded.</text>
</comment>
<keyword evidence="5 12" id="KW-0479">Metal-binding</keyword>
<dbReference type="GeneID" id="66952647"/>
<keyword evidence="4 12" id="KW-0548">Nucleotidyltransferase</keyword>
<dbReference type="EC" id="3.1.4.-" evidence="12"/>
<keyword evidence="10 12" id="KW-0460">Magnesium</keyword>
<keyword evidence="2 12" id="KW-0808">Transferase</keyword>
<comment type="catalytic activity">
    <reaction evidence="12">
        <text>a tRNA precursor + 2 CTP + ATP = a tRNA with a 3' CCA end + 3 diphosphate</text>
        <dbReference type="Rhea" id="RHEA:14433"/>
        <dbReference type="Rhea" id="RHEA-COMP:10465"/>
        <dbReference type="Rhea" id="RHEA-COMP:10468"/>
        <dbReference type="ChEBI" id="CHEBI:30616"/>
        <dbReference type="ChEBI" id="CHEBI:33019"/>
        <dbReference type="ChEBI" id="CHEBI:37563"/>
        <dbReference type="ChEBI" id="CHEBI:74896"/>
        <dbReference type="ChEBI" id="CHEBI:83071"/>
        <dbReference type="EC" id="2.7.7.72"/>
    </reaction>
</comment>
<dbReference type="Proteomes" id="UP000219020">
    <property type="component" value="Unassembled WGS sequence"/>
</dbReference>
<dbReference type="HAMAP" id="MF_01261">
    <property type="entry name" value="CCA_bact_type1"/>
    <property type="match status" value="1"/>
</dbReference>
<keyword evidence="3 12" id="KW-0819">tRNA processing</keyword>
<dbReference type="Gene3D" id="1.10.3090.10">
    <property type="entry name" value="cca-adding enzyme, domain 2"/>
    <property type="match status" value="1"/>
</dbReference>
<comment type="subunit">
    <text evidence="12">Monomer. Can also form homodimers and oligomers.</text>
</comment>
<comment type="miscellaneous">
    <text evidence="12">A single active site specifically recognizes both ATP and CTP and is responsible for their addition.</text>
</comment>
<dbReference type="PANTHER" id="PTHR47545:SF1">
    <property type="entry name" value="MULTIFUNCTIONAL CCA PROTEIN"/>
    <property type="match status" value="1"/>
</dbReference>
<evidence type="ECO:0000256" key="9">
    <source>
        <dbReference type="ARBA" id="ARBA00022840"/>
    </source>
</evidence>
<comment type="caution">
    <text evidence="14">The sequence shown here is derived from an EMBL/GenBank/DDBJ whole genome shotgun (WGS) entry which is preliminary data.</text>
</comment>